<evidence type="ECO:0000313" key="3">
    <source>
        <dbReference type="EMBL" id="KAF7351972.1"/>
    </source>
</evidence>
<name>A0A8H7CXN3_9AGAR</name>
<gene>
    <name evidence="3" type="ORF">MVEN_01159300</name>
</gene>
<feature type="transmembrane region" description="Helical" evidence="1">
    <location>
        <begin position="155"/>
        <end position="175"/>
    </location>
</feature>
<protein>
    <submittedName>
        <fullName evidence="3">Uncharacterized protein</fullName>
    </submittedName>
</protein>
<evidence type="ECO:0000313" key="4">
    <source>
        <dbReference type="Proteomes" id="UP000620124"/>
    </source>
</evidence>
<sequence length="217" mass="23199">MQRAFMLILLGINIVRAGLQNITVDNTSPDIIYGGQIFQCNADTCPDGLTERLSNSSATITNGTIRFSFAGTAFYASLAIVGHVEATVNGDTRNLNMSLLDVIPGGGYFEIWQSNMPNATHILSIVPESDGTVIGLDHLVYTALALDKKSHVGTVVGGVIGGLALILGVLVVAMFSRRRKLILRRNQRKSVVLCGINSARYRQGAQANYGTNLSVSS</sequence>
<keyword evidence="1" id="KW-1133">Transmembrane helix</keyword>
<keyword evidence="1" id="KW-0812">Transmembrane</keyword>
<dbReference type="EMBL" id="JACAZI010000009">
    <property type="protein sequence ID" value="KAF7351972.1"/>
    <property type="molecule type" value="Genomic_DNA"/>
</dbReference>
<organism evidence="3 4">
    <name type="scientific">Mycena venus</name>
    <dbReference type="NCBI Taxonomy" id="2733690"/>
    <lineage>
        <taxon>Eukaryota</taxon>
        <taxon>Fungi</taxon>
        <taxon>Dikarya</taxon>
        <taxon>Basidiomycota</taxon>
        <taxon>Agaricomycotina</taxon>
        <taxon>Agaricomycetes</taxon>
        <taxon>Agaricomycetidae</taxon>
        <taxon>Agaricales</taxon>
        <taxon>Marasmiineae</taxon>
        <taxon>Mycenaceae</taxon>
        <taxon>Mycena</taxon>
    </lineage>
</organism>
<dbReference type="OrthoDB" id="3060433at2759"/>
<dbReference type="AlphaFoldDB" id="A0A8H7CXN3"/>
<reference evidence="3" key="1">
    <citation type="submission" date="2020-05" db="EMBL/GenBank/DDBJ databases">
        <title>Mycena genomes resolve the evolution of fungal bioluminescence.</title>
        <authorList>
            <person name="Tsai I.J."/>
        </authorList>
    </citation>
    <scope>NUCLEOTIDE SEQUENCE</scope>
    <source>
        <strain evidence="3">CCC161011</strain>
    </source>
</reference>
<keyword evidence="2" id="KW-0732">Signal</keyword>
<accession>A0A8H7CXN3</accession>
<evidence type="ECO:0000256" key="2">
    <source>
        <dbReference type="SAM" id="SignalP"/>
    </source>
</evidence>
<evidence type="ECO:0000256" key="1">
    <source>
        <dbReference type="SAM" id="Phobius"/>
    </source>
</evidence>
<keyword evidence="4" id="KW-1185">Reference proteome</keyword>
<feature type="chain" id="PRO_5034378662" evidence="2">
    <location>
        <begin position="18"/>
        <end position="217"/>
    </location>
</feature>
<dbReference type="Proteomes" id="UP000620124">
    <property type="component" value="Unassembled WGS sequence"/>
</dbReference>
<proteinExistence type="predicted"/>
<keyword evidence="1" id="KW-0472">Membrane</keyword>
<comment type="caution">
    <text evidence="3">The sequence shown here is derived from an EMBL/GenBank/DDBJ whole genome shotgun (WGS) entry which is preliminary data.</text>
</comment>
<feature type="signal peptide" evidence="2">
    <location>
        <begin position="1"/>
        <end position="17"/>
    </location>
</feature>